<sequence>MAVVSDLEAVHRDVVAIMKRHYGDRLATLMLFGSYARGDFHEDSDIDYLVVLTDEAISLSREISALSPTLSQYFLNYNVWISAKVTTKEVYLNTIKPFFAEVRREAKVIYDAKFSFLPEEI</sequence>
<dbReference type="Gene3D" id="3.30.460.10">
    <property type="entry name" value="Beta Polymerase, domain 2"/>
    <property type="match status" value="1"/>
</dbReference>
<accession>A0ABP8NMS5</accession>
<dbReference type="InterPro" id="IPR002934">
    <property type="entry name" value="Polymerase_NTP_transf_dom"/>
</dbReference>
<reference evidence="3" key="1">
    <citation type="journal article" date="2019" name="Int. J. Syst. Evol. Microbiol.">
        <title>The Global Catalogue of Microorganisms (GCM) 10K type strain sequencing project: providing services to taxonomists for standard genome sequencing and annotation.</title>
        <authorList>
            <consortium name="The Broad Institute Genomics Platform"/>
            <consortium name="The Broad Institute Genome Sequencing Center for Infectious Disease"/>
            <person name="Wu L."/>
            <person name="Ma J."/>
        </authorList>
    </citation>
    <scope>NUCLEOTIDE SEQUENCE [LARGE SCALE GENOMIC DNA]</scope>
    <source>
        <strain evidence="3">JCM 17927</strain>
    </source>
</reference>
<protein>
    <submittedName>
        <fullName evidence="2">Nucleotidyltransferase domain-containing protein</fullName>
    </submittedName>
</protein>
<dbReference type="RefSeq" id="WP_345248981.1">
    <property type="nucleotide sequence ID" value="NZ_BAABHD010000083.1"/>
</dbReference>
<dbReference type="EMBL" id="BAABHD010000083">
    <property type="protein sequence ID" value="GAA4468436.1"/>
    <property type="molecule type" value="Genomic_DNA"/>
</dbReference>
<gene>
    <name evidence="2" type="ORF">GCM10023189_53790</name>
</gene>
<name>A0ABP8NMS5_9BACT</name>
<evidence type="ECO:0000259" key="1">
    <source>
        <dbReference type="Pfam" id="PF01909"/>
    </source>
</evidence>
<evidence type="ECO:0000313" key="2">
    <source>
        <dbReference type="EMBL" id="GAA4468436.1"/>
    </source>
</evidence>
<feature type="domain" description="Polymerase nucleotidyl transferase" evidence="1">
    <location>
        <begin position="14"/>
        <end position="56"/>
    </location>
</feature>
<dbReference type="Pfam" id="PF01909">
    <property type="entry name" value="NTP_transf_2"/>
    <property type="match status" value="1"/>
</dbReference>
<keyword evidence="3" id="KW-1185">Reference proteome</keyword>
<dbReference type="CDD" id="cd05403">
    <property type="entry name" value="NT_KNTase_like"/>
    <property type="match status" value="1"/>
</dbReference>
<dbReference type="SUPFAM" id="SSF81301">
    <property type="entry name" value="Nucleotidyltransferase"/>
    <property type="match status" value="1"/>
</dbReference>
<comment type="caution">
    <text evidence="2">The sequence shown here is derived from an EMBL/GenBank/DDBJ whole genome shotgun (WGS) entry which is preliminary data.</text>
</comment>
<dbReference type="PANTHER" id="PTHR33933:SF1">
    <property type="entry name" value="PROTEIN ADENYLYLTRANSFERASE MNTA-RELATED"/>
    <property type="match status" value="1"/>
</dbReference>
<proteinExistence type="predicted"/>
<dbReference type="Proteomes" id="UP001501175">
    <property type="component" value="Unassembled WGS sequence"/>
</dbReference>
<dbReference type="InterPro" id="IPR043519">
    <property type="entry name" value="NT_sf"/>
</dbReference>
<dbReference type="PANTHER" id="PTHR33933">
    <property type="entry name" value="NUCLEOTIDYLTRANSFERASE"/>
    <property type="match status" value="1"/>
</dbReference>
<organism evidence="2 3">
    <name type="scientific">Nibrella saemangeumensis</name>
    <dbReference type="NCBI Taxonomy" id="1084526"/>
    <lineage>
        <taxon>Bacteria</taxon>
        <taxon>Pseudomonadati</taxon>
        <taxon>Bacteroidota</taxon>
        <taxon>Cytophagia</taxon>
        <taxon>Cytophagales</taxon>
        <taxon>Spirosomataceae</taxon>
        <taxon>Nibrella</taxon>
    </lineage>
</organism>
<dbReference type="InterPro" id="IPR052548">
    <property type="entry name" value="Type_VII_TA_antitoxin"/>
</dbReference>
<evidence type="ECO:0000313" key="3">
    <source>
        <dbReference type="Proteomes" id="UP001501175"/>
    </source>
</evidence>